<proteinExistence type="predicted"/>
<evidence type="ECO:0000313" key="4">
    <source>
        <dbReference type="Proteomes" id="UP000510888"/>
    </source>
</evidence>
<feature type="domain" description="TadE-like" evidence="2">
    <location>
        <begin position="26"/>
        <end position="68"/>
    </location>
</feature>
<keyword evidence="1" id="KW-1133">Transmembrane helix</keyword>
<keyword evidence="4" id="KW-1185">Reference proteome</keyword>
<evidence type="ECO:0000256" key="1">
    <source>
        <dbReference type="SAM" id="Phobius"/>
    </source>
</evidence>
<evidence type="ECO:0000313" key="3">
    <source>
        <dbReference type="EMBL" id="BCF88851.1"/>
    </source>
</evidence>
<organism evidence="3 4">
    <name type="scientific">Paraburkholderia largidicola</name>
    <dbReference type="NCBI Taxonomy" id="3014751"/>
    <lineage>
        <taxon>Bacteria</taxon>
        <taxon>Pseudomonadati</taxon>
        <taxon>Pseudomonadota</taxon>
        <taxon>Betaproteobacteria</taxon>
        <taxon>Burkholderiales</taxon>
        <taxon>Burkholderiaceae</taxon>
        <taxon>Paraburkholderia</taxon>
    </lineage>
</organism>
<dbReference type="KEGG" id="plad:PPGU16_19180"/>
<dbReference type="InterPro" id="IPR012495">
    <property type="entry name" value="TadE-like_dom"/>
</dbReference>
<dbReference type="Proteomes" id="UP000510888">
    <property type="component" value="Chromosome 1"/>
</dbReference>
<dbReference type="EMBL" id="AP023174">
    <property type="protein sequence ID" value="BCF88851.1"/>
    <property type="molecule type" value="Genomic_DNA"/>
</dbReference>
<dbReference type="Pfam" id="PF07811">
    <property type="entry name" value="TadE"/>
    <property type="match status" value="1"/>
</dbReference>
<keyword evidence="1" id="KW-0812">Transmembrane</keyword>
<sequence length="165" mass="17928">MHAPTRTLQAARKCDRACHARRRQRGASAVEFALVFPLFFMIFYAIVTFSLIFVAQQSLTLAAEEGARAALNYQHAQNVNAALDNRTAAACSAATNLTNWLAAKATCDASWAPCTFDGTMRCVTVTLTYNYQTNPLVPPVPLLDVALPAQLTSTSMVQLNPGYVL</sequence>
<reference evidence="3 4" key="1">
    <citation type="journal article" date="2020" name="Genes (Basel)">
        <title>Genomic Comparison of Insect Gut Symbionts from Divergent Burkholderia Subclades.</title>
        <authorList>
            <person name="Takeshita K."/>
            <person name="Kikuchi Y."/>
        </authorList>
    </citation>
    <scope>NUCLEOTIDE SEQUENCE [LARGE SCALE GENOMIC DNA]</scope>
    <source>
        <strain evidence="3 4">PGU16</strain>
    </source>
</reference>
<evidence type="ECO:0000259" key="2">
    <source>
        <dbReference type="Pfam" id="PF07811"/>
    </source>
</evidence>
<name>A0A7I8BKX4_9BURK</name>
<gene>
    <name evidence="3" type="ORF">PPGU16_19180</name>
</gene>
<feature type="transmembrane region" description="Helical" evidence="1">
    <location>
        <begin position="32"/>
        <end position="55"/>
    </location>
</feature>
<keyword evidence="1" id="KW-0472">Membrane</keyword>
<accession>A0A7I8BKX4</accession>
<dbReference type="AlphaFoldDB" id="A0A7I8BKX4"/>
<protein>
    <recommendedName>
        <fullName evidence="2">TadE-like domain-containing protein</fullName>
    </recommendedName>
</protein>